<protein>
    <recommendedName>
        <fullName evidence="1">Reverse transcriptase domain-containing protein</fullName>
    </recommendedName>
</protein>
<keyword evidence="3" id="KW-1185">Reference proteome</keyword>
<dbReference type="PANTHER" id="PTHR33332">
    <property type="entry name" value="REVERSE TRANSCRIPTASE DOMAIN-CONTAINING PROTEIN"/>
    <property type="match status" value="1"/>
</dbReference>
<dbReference type="Proteomes" id="UP001333110">
    <property type="component" value="Unassembled WGS sequence"/>
</dbReference>
<evidence type="ECO:0000313" key="3">
    <source>
        <dbReference type="Proteomes" id="UP001333110"/>
    </source>
</evidence>
<organism evidence="2 3">
    <name type="scientific">Mycteria americana</name>
    <name type="common">Wood stork</name>
    <dbReference type="NCBI Taxonomy" id="33587"/>
    <lineage>
        <taxon>Eukaryota</taxon>
        <taxon>Metazoa</taxon>
        <taxon>Chordata</taxon>
        <taxon>Craniata</taxon>
        <taxon>Vertebrata</taxon>
        <taxon>Euteleostomi</taxon>
        <taxon>Archelosauria</taxon>
        <taxon>Archosauria</taxon>
        <taxon>Dinosauria</taxon>
        <taxon>Saurischia</taxon>
        <taxon>Theropoda</taxon>
        <taxon>Coelurosauria</taxon>
        <taxon>Aves</taxon>
        <taxon>Neognathae</taxon>
        <taxon>Neoaves</taxon>
        <taxon>Aequornithes</taxon>
        <taxon>Ciconiiformes</taxon>
        <taxon>Ciconiidae</taxon>
        <taxon>Mycteria</taxon>
    </lineage>
</organism>
<dbReference type="AlphaFoldDB" id="A0AAN7MS31"/>
<comment type="caution">
    <text evidence="2">The sequence shown here is derived from an EMBL/GenBank/DDBJ whole genome shotgun (WGS) entry which is preliminary data.</text>
</comment>
<evidence type="ECO:0000313" key="2">
    <source>
        <dbReference type="EMBL" id="KAK4810251.1"/>
    </source>
</evidence>
<name>A0AAN7MS31_MYCAM</name>
<reference evidence="2 3" key="1">
    <citation type="journal article" date="2023" name="J. Hered.">
        <title>Chromosome-level genome of the wood stork (Mycteria americana) provides insight into avian chromosome evolution.</title>
        <authorList>
            <person name="Flamio R. Jr."/>
            <person name="Ramstad K.M."/>
        </authorList>
    </citation>
    <scope>NUCLEOTIDE SEQUENCE [LARGE SCALE GENOMIC DNA]</scope>
    <source>
        <strain evidence="2">JAX WOST 10</strain>
    </source>
</reference>
<dbReference type="Pfam" id="PF00078">
    <property type="entry name" value="RVT_1"/>
    <property type="match status" value="1"/>
</dbReference>
<evidence type="ECO:0000259" key="1">
    <source>
        <dbReference type="Pfam" id="PF00078"/>
    </source>
</evidence>
<accession>A0AAN7MS31</accession>
<proteinExistence type="predicted"/>
<feature type="non-terminal residue" evidence="2">
    <location>
        <position position="445"/>
    </location>
</feature>
<sequence>MIRGLEHLSYEDRLRELGLFSLEKRRLCGDLIAAFQYLKGAHKKAGEGLFTRACSDRTRGNGFKLKEGRFRLHIREKFFTMNMVRHWNRLPGEVVDAPSLVVFKASILLDKLSSTQLDKSIIRWVSNWLMGRAQRVMVNGVISGLWPVTGGVPQGSVLGSVLFNVFINDLDAGIECALSKFADNTKLGGALDSPEGREALQRDLDRLESWAITNCMTYNKSKSWILHLGQGSPGYTHKLGDERLESSPAESDLGVWVDGKLSMSQQCALAAKRAICVLGCMKHSIASWSREVIAPLCTALVRSHLQYCVQFWAPHCKKDIKLLECVQRRVTKMVEGLKGKTYEEQLRSLGLLSLEKRRLRGNLIAVYNFLKGGKGRGAADLLSLGTSDRIRGNGMKLRQGKFRLDVRKKFFTERVVGHWNRVPGKVVTAPRLSEFKECLDNALIS</sequence>
<dbReference type="InterPro" id="IPR000477">
    <property type="entry name" value="RT_dom"/>
</dbReference>
<dbReference type="EMBL" id="JAUNZN010000019">
    <property type="protein sequence ID" value="KAK4810251.1"/>
    <property type="molecule type" value="Genomic_DNA"/>
</dbReference>
<feature type="domain" description="Reverse transcriptase" evidence="1">
    <location>
        <begin position="109"/>
        <end position="227"/>
    </location>
</feature>
<gene>
    <name evidence="2" type="ORF">QYF61_013066</name>
</gene>